<dbReference type="Proteomes" id="UP000308632">
    <property type="component" value="Unassembled WGS sequence"/>
</dbReference>
<name>A0A4U5X895_STRGB</name>
<evidence type="ECO:0000313" key="3">
    <source>
        <dbReference type="Proteomes" id="UP000308632"/>
    </source>
</evidence>
<protein>
    <submittedName>
        <fullName evidence="2">Uncharacterized protein</fullName>
    </submittedName>
</protein>
<sequence length="769" mass="84994">MPAPQGDLADRRWGERDPAGQQERESPEARQDEGESAVCAETAHGDSGSDVVPSREAAGAEDDPAIQHMRGVLRAAVAELRQEALFNFGEMNAVKLTAILGQLLEHSELPRRYLDTVRAVFAPPDGYEEASKTLENPGAVLVLLREPGAGRTFTAHALLADLQLRTGAKVGPLSFGTSGRFPLHRLPREENAGYLLELPSDEDTFEVSADFGASLFEIQRNLLNRSSRLIVLTTPEQWQRVGGDAPADVVPPLRRPDGRAVAEAWLKAEAPQDLDVSRWLADQRIANLLEGQSPSDVLETVGHILKAERSTSLADVSDSDPDGFHAKVLSVVQARTAWRTQLLEWHSKKGRTSFQRNFLLVASLLRNASVAHVYAQTAALCRLFGQPVSLQGQEEPGVVEMVSEIDADLDPTNDTIEFARPGWDDAVLSYFWIDRPPARKTFLSWMAEAPTTKTTDFLETFTPEERLVLANRVGAFAVRWATHHRKPDPLEQIISAWQKDRNLWSAATDLISAAALHPTMGRFVHELLLRWSKASNTPELQKLTVEVCAGEFGRRNTAKALLRLGYAAGSMESEVQKAVGAAVRTIWSDPSARKSLFASITKWCAPNSDRMASGRRSFAALATLASQGYEPKDRVPSLLLRDKEEGGFQPSYEDLSICWGALLLSTEADEEAPTEAVNLWMDAAHGNPSLQHLIFGVLRGAVSTEDSALGRRLRHRLRDLLYAWQPSPAPSVDADRVRLRHELVDLLDHDRSRSVAKYHPRASHRWDEA</sequence>
<evidence type="ECO:0000256" key="1">
    <source>
        <dbReference type="SAM" id="MobiDB-lite"/>
    </source>
</evidence>
<accession>A0A4U5X895</accession>
<evidence type="ECO:0000313" key="2">
    <source>
        <dbReference type="EMBL" id="TKT11394.1"/>
    </source>
</evidence>
<feature type="region of interest" description="Disordered" evidence="1">
    <location>
        <begin position="1"/>
        <end position="64"/>
    </location>
</feature>
<comment type="caution">
    <text evidence="2">The sequence shown here is derived from an EMBL/GenBank/DDBJ whole genome shotgun (WGS) entry which is preliminary data.</text>
</comment>
<gene>
    <name evidence="2" type="ORF">E4U92_02680</name>
</gene>
<proteinExistence type="predicted"/>
<dbReference type="EMBL" id="SZPR01000003">
    <property type="protein sequence ID" value="TKT11394.1"/>
    <property type="molecule type" value="Genomic_DNA"/>
</dbReference>
<dbReference type="AlphaFoldDB" id="A0A4U5X895"/>
<reference evidence="2 3" key="1">
    <citation type="submission" date="2019-04" db="EMBL/GenBank/DDBJ databases">
        <title>Streptomyces lasaliensis sp.nov., an Actinomycete isolated from soil which produces the polyether antibiotic lasalocid.</title>
        <authorList>
            <person name="Erwin G."/>
            <person name="Haber C."/>
        </authorList>
    </citation>
    <scope>NUCLEOTIDE SEQUENCE [LARGE SCALE GENOMIC DNA]</scope>
    <source>
        <strain evidence="2 3">DSM 40089</strain>
    </source>
</reference>
<feature type="compositionally biased region" description="Basic and acidic residues" evidence="1">
    <location>
        <begin position="8"/>
        <end position="33"/>
    </location>
</feature>
<dbReference type="RefSeq" id="WP_137298592.1">
    <property type="nucleotide sequence ID" value="NZ_BMVD01000006.1"/>
</dbReference>
<organism evidence="2 3">
    <name type="scientific">Streptomyces galbus</name>
    <dbReference type="NCBI Taxonomy" id="33898"/>
    <lineage>
        <taxon>Bacteria</taxon>
        <taxon>Bacillati</taxon>
        <taxon>Actinomycetota</taxon>
        <taxon>Actinomycetes</taxon>
        <taxon>Kitasatosporales</taxon>
        <taxon>Streptomycetaceae</taxon>
        <taxon>Streptomyces</taxon>
    </lineage>
</organism>